<dbReference type="NCBIfam" id="TIGR02595">
    <property type="entry name" value="PEP_CTERM"/>
    <property type="match status" value="1"/>
</dbReference>
<evidence type="ECO:0000313" key="4">
    <source>
        <dbReference type="Proteomes" id="UP000095401"/>
    </source>
</evidence>
<evidence type="ECO:0000256" key="1">
    <source>
        <dbReference type="SAM" id="Phobius"/>
    </source>
</evidence>
<dbReference type="KEGG" id="aprs:BI364_02960"/>
<feature type="domain" description="Ice-binding protein C-terminal" evidence="2">
    <location>
        <begin position="97"/>
        <end position="121"/>
    </location>
</feature>
<name>A0A1D8IKU9_9GAMM</name>
<feature type="transmembrane region" description="Helical" evidence="1">
    <location>
        <begin position="101"/>
        <end position="118"/>
    </location>
</feature>
<dbReference type="AlphaFoldDB" id="A0A1D8IKU9"/>
<keyword evidence="1" id="KW-0472">Membrane</keyword>
<sequence>MSGGFSFANVSPTLDTITFSFYGSTAGAGPGSFSIDLSNFNFVSPIQSVAYASGSLGGAASTGTWNGSQALFNFSTTQDYNALGGNFVTFNVTHTVPVPEPASLGMFGIGLLGVSYLARRRKARKAS</sequence>
<keyword evidence="4" id="KW-1185">Reference proteome</keyword>
<organism evidence="3 4">
    <name type="scientific">Acidihalobacter yilgarnensis</name>
    <dbReference type="NCBI Taxonomy" id="2819280"/>
    <lineage>
        <taxon>Bacteria</taxon>
        <taxon>Pseudomonadati</taxon>
        <taxon>Pseudomonadota</taxon>
        <taxon>Gammaproteobacteria</taxon>
        <taxon>Chromatiales</taxon>
        <taxon>Ectothiorhodospiraceae</taxon>
        <taxon>Acidihalobacter</taxon>
    </lineage>
</organism>
<evidence type="ECO:0000259" key="2">
    <source>
        <dbReference type="Pfam" id="PF07589"/>
    </source>
</evidence>
<dbReference type="EMBL" id="CP017415">
    <property type="protein sequence ID" value="AOU97100.1"/>
    <property type="molecule type" value="Genomic_DNA"/>
</dbReference>
<dbReference type="InterPro" id="IPR013424">
    <property type="entry name" value="Ice-binding_C"/>
</dbReference>
<evidence type="ECO:0000313" key="3">
    <source>
        <dbReference type="EMBL" id="AOU97100.1"/>
    </source>
</evidence>
<protein>
    <recommendedName>
        <fullName evidence="2">Ice-binding protein C-terminal domain-containing protein</fullName>
    </recommendedName>
</protein>
<accession>A0A1D8IKU9</accession>
<keyword evidence="1" id="KW-0812">Transmembrane</keyword>
<dbReference type="Proteomes" id="UP000095401">
    <property type="component" value="Chromosome"/>
</dbReference>
<reference evidence="4" key="1">
    <citation type="submission" date="2016-09" db="EMBL/GenBank/DDBJ databases">
        <title>Acidihalobacter prosperus F5.</title>
        <authorList>
            <person name="Khaleque H.N."/>
            <person name="Ramsay J.P."/>
            <person name="Kaksonen A.H."/>
            <person name="Boxall N.J."/>
            <person name="Watkin E.L.J."/>
        </authorList>
    </citation>
    <scope>NUCLEOTIDE SEQUENCE [LARGE SCALE GENOMIC DNA]</scope>
    <source>
        <strain evidence="4">F5</strain>
    </source>
</reference>
<keyword evidence="1" id="KW-1133">Transmembrane helix</keyword>
<dbReference type="Pfam" id="PF07589">
    <property type="entry name" value="PEP-CTERM"/>
    <property type="match status" value="1"/>
</dbReference>
<gene>
    <name evidence="3" type="ORF">BI364_02960</name>
</gene>
<proteinExistence type="predicted"/>